<keyword evidence="2 6" id="KW-0889">Transcription antitermination</keyword>
<dbReference type="InterPro" id="IPR011605">
    <property type="entry name" value="NusB_fam"/>
</dbReference>
<evidence type="ECO:0000256" key="6">
    <source>
        <dbReference type="HAMAP-Rule" id="MF_00073"/>
    </source>
</evidence>
<dbReference type="HAMAP" id="MF_00073">
    <property type="entry name" value="NusB"/>
    <property type="match status" value="1"/>
</dbReference>
<sequence>MKRRKAREIVLKALYSLEVSDGKSKEVISDLLERENINNDLAAFTRKLFNSTKNLASKADKLIGENLLNWKIERVSSIERLILRMGIAEAIEFPDIPIQVTINEAVEIAKKYTSEKGSKFVNGLLDKILKEIRKK</sequence>
<dbReference type="PANTHER" id="PTHR11078:SF3">
    <property type="entry name" value="ANTITERMINATION NUSB DOMAIN-CONTAINING PROTEIN"/>
    <property type="match status" value="1"/>
</dbReference>
<evidence type="ECO:0000256" key="4">
    <source>
        <dbReference type="ARBA" id="ARBA00023015"/>
    </source>
</evidence>
<gene>
    <name evidence="6 8" type="primary">nusB</name>
    <name evidence="8" type="ORF">ENL19_01550</name>
</gene>
<protein>
    <recommendedName>
        <fullName evidence="6">Transcription antitermination protein NusB</fullName>
    </recommendedName>
    <alternativeName>
        <fullName evidence="6">Antitermination factor NusB</fullName>
    </alternativeName>
</protein>
<reference evidence="8" key="1">
    <citation type="journal article" date="2020" name="mSystems">
        <title>Genome- and Community-Level Interaction Insights into Carbon Utilization and Element Cycling Functions of Hydrothermarchaeota in Hydrothermal Sediment.</title>
        <authorList>
            <person name="Zhou Z."/>
            <person name="Liu Y."/>
            <person name="Xu W."/>
            <person name="Pan J."/>
            <person name="Luo Z.H."/>
            <person name="Li M."/>
        </authorList>
    </citation>
    <scope>NUCLEOTIDE SEQUENCE [LARGE SCALE GENOMIC DNA]</scope>
    <source>
        <strain evidence="8">HyVt-74</strain>
    </source>
</reference>
<comment type="similarity">
    <text evidence="1 6">Belongs to the NusB family.</text>
</comment>
<comment type="caution">
    <text evidence="8">The sequence shown here is derived from an EMBL/GenBank/DDBJ whole genome shotgun (WGS) entry which is preliminary data.</text>
</comment>
<dbReference type="GO" id="GO:0006353">
    <property type="term" value="P:DNA-templated transcription termination"/>
    <property type="evidence" value="ECO:0007669"/>
    <property type="project" value="UniProtKB-UniRule"/>
</dbReference>
<evidence type="ECO:0000256" key="5">
    <source>
        <dbReference type="ARBA" id="ARBA00023163"/>
    </source>
</evidence>
<organism evidence="8">
    <name type="scientific">candidate division WOR-3 bacterium</name>
    <dbReference type="NCBI Taxonomy" id="2052148"/>
    <lineage>
        <taxon>Bacteria</taxon>
        <taxon>Bacteria division WOR-3</taxon>
    </lineage>
</organism>
<dbReference type="InterPro" id="IPR035926">
    <property type="entry name" value="NusB-like_sf"/>
</dbReference>
<dbReference type="GO" id="GO:0005829">
    <property type="term" value="C:cytosol"/>
    <property type="evidence" value="ECO:0007669"/>
    <property type="project" value="TreeGrafter"/>
</dbReference>
<dbReference type="Proteomes" id="UP000886110">
    <property type="component" value="Unassembled WGS sequence"/>
</dbReference>
<name>A0A7C5HBH9_UNCW3</name>
<dbReference type="SUPFAM" id="SSF48013">
    <property type="entry name" value="NusB-like"/>
    <property type="match status" value="1"/>
</dbReference>
<dbReference type="InterPro" id="IPR006027">
    <property type="entry name" value="NusB_RsmB_TIM44"/>
</dbReference>
<proteinExistence type="inferred from homology"/>
<evidence type="ECO:0000259" key="7">
    <source>
        <dbReference type="Pfam" id="PF01029"/>
    </source>
</evidence>
<dbReference type="PANTHER" id="PTHR11078">
    <property type="entry name" value="N UTILIZATION SUBSTANCE PROTEIN B-RELATED"/>
    <property type="match status" value="1"/>
</dbReference>
<keyword evidence="5 6" id="KW-0804">Transcription</keyword>
<comment type="function">
    <text evidence="6">Involved in transcription antitermination. Required for transcription of ribosomal RNA (rRNA) genes. Binds specifically to the boxA antiterminator sequence of the ribosomal RNA (rrn) operons.</text>
</comment>
<evidence type="ECO:0000256" key="2">
    <source>
        <dbReference type="ARBA" id="ARBA00022814"/>
    </source>
</evidence>
<evidence type="ECO:0000256" key="1">
    <source>
        <dbReference type="ARBA" id="ARBA00005952"/>
    </source>
</evidence>
<dbReference type="Pfam" id="PF01029">
    <property type="entry name" value="NusB"/>
    <property type="match status" value="1"/>
</dbReference>
<dbReference type="NCBIfam" id="TIGR01951">
    <property type="entry name" value="nusB"/>
    <property type="match status" value="1"/>
</dbReference>
<keyword evidence="4 6" id="KW-0805">Transcription regulation</keyword>
<feature type="domain" description="NusB/RsmB/TIM44" evidence="7">
    <location>
        <begin position="4"/>
        <end position="130"/>
    </location>
</feature>
<dbReference type="EMBL" id="DRTB01000111">
    <property type="protein sequence ID" value="HHE04730.1"/>
    <property type="molecule type" value="Genomic_DNA"/>
</dbReference>
<dbReference type="GO" id="GO:0031564">
    <property type="term" value="P:transcription antitermination"/>
    <property type="evidence" value="ECO:0007669"/>
    <property type="project" value="UniProtKB-KW"/>
</dbReference>
<dbReference type="GO" id="GO:0003723">
    <property type="term" value="F:RNA binding"/>
    <property type="evidence" value="ECO:0007669"/>
    <property type="project" value="UniProtKB-UniRule"/>
</dbReference>
<keyword evidence="3 6" id="KW-0694">RNA-binding</keyword>
<accession>A0A7C5HBH9</accession>
<dbReference type="AlphaFoldDB" id="A0A7C5HBH9"/>
<dbReference type="Gene3D" id="1.10.940.10">
    <property type="entry name" value="NusB-like"/>
    <property type="match status" value="1"/>
</dbReference>
<evidence type="ECO:0000256" key="3">
    <source>
        <dbReference type="ARBA" id="ARBA00022884"/>
    </source>
</evidence>
<evidence type="ECO:0000313" key="8">
    <source>
        <dbReference type="EMBL" id="HHE04730.1"/>
    </source>
</evidence>